<keyword evidence="3" id="KW-1185">Reference proteome</keyword>
<name>A0A0S1TKS8_9BETA</name>
<proteinExistence type="predicted"/>
<sequence length="103" mass="10692">MGSELSKGLCGQPSGSGKNAVGGGRSGCGTRGRPCCCCCRRSGPGLKDKDGQPILLDEAFEELSEDDVNAPLVTEECVITTEVITGTVTQQPPKRNDSSNGYL</sequence>
<organism evidence="2 3">
    <name type="scientific">Elephant endotheliotropic herpesvirus 4</name>
    <dbReference type="NCBI Taxonomy" id="548914"/>
    <lineage>
        <taxon>Viruses</taxon>
        <taxon>Duplodnaviria</taxon>
        <taxon>Heunggongvirae</taxon>
        <taxon>Peploviricota</taxon>
        <taxon>Herviviricetes</taxon>
        <taxon>Herpesvirales</taxon>
        <taxon>Orthoherpesviridae</taxon>
        <taxon>Betaherpesvirinae</taxon>
        <taxon>Proboscivirus</taxon>
    </lineage>
</organism>
<reference evidence="3" key="2">
    <citation type="journal article" date="2011" name="Vet. Microbiol.">
        <title>Detection and evaluation of novel herpesviruses in routine and pathological samples from Asian and African elephants: identification of two new probosciviruses (EEHV5 and EEHV6) and two new gammaherpesviruses (EGHV3B and EGHV5).</title>
        <authorList>
            <person name="Latimer E"/>
            <person name="Zong JC"/>
            <person name="Heaggans SY"/>
            <person name="Richman LK"/>
            <person name="Hayward GS."/>
        </authorList>
    </citation>
    <scope>NUCLEOTIDE SEQUENCE [LARGE SCALE GENOMIC DNA]</scope>
</reference>
<dbReference type="EMBL" id="KT832477">
    <property type="protein sequence ID" value="ALM26019.1"/>
    <property type="molecule type" value="Genomic_DNA"/>
</dbReference>
<reference evidence="2 3" key="5">
    <citation type="journal article" date="2016" name="MSphere">
        <title>Comparison of the Gene Coding Contents and Other Unusual Features of the GC-Rich and AT-Rich Branch Probosciviruses.</title>
        <authorList>
            <person name="Ling P.D."/>
            <person name="Long S.Y."/>
            <person name="Zong J.C."/>
            <person name="Heaggans S.Y."/>
            <person name="Qin X."/>
            <person name="Hayward G.S."/>
        </authorList>
    </citation>
    <scope>NUCLEOTIDE SEQUENCE [LARGE SCALE GENOMIC DNA]</scope>
    <source>
        <strain evidence="2">North American NAP69</strain>
    </source>
</reference>
<gene>
    <name evidence="2" type="primary">U71</name>
</gene>
<dbReference type="RefSeq" id="YP_009179336.1">
    <property type="nucleotide sequence ID" value="NC_028379.1"/>
</dbReference>
<dbReference type="KEGG" id="vg:26196608"/>
<evidence type="ECO:0000313" key="3">
    <source>
        <dbReference type="Proteomes" id="UP000161618"/>
    </source>
</evidence>
<reference evidence="2 3" key="4">
    <citation type="journal article" date="2016" name="MSphere">
        <title>Complete Genome Sequence of Elephant Endotheliotropic Herpesvirus 4, the First Example of a GC-Rich Branch Proboscivirus.</title>
        <authorList>
            <person name="Ling P.D."/>
            <person name="Long S.Y."/>
            <person name="Fuery A."/>
            <person name="Peng R.S."/>
            <person name="Heaggans S.Y."/>
            <person name="Qin X."/>
            <person name="Worley K.C."/>
            <person name="Dugan S."/>
            <person name="Hayward G.S."/>
        </authorList>
    </citation>
    <scope>NUCLEOTIDE SEQUENCE [LARGE SCALE GENOMIC DNA]</scope>
    <source>
        <strain evidence="2">North American NAP69</strain>
    </source>
</reference>
<feature type="region of interest" description="Disordered" evidence="1">
    <location>
        <begin position="1"/>
        <end position="33"/>
    </location>
</feature>
<feature type="compositionally biased region" description="Gly residues" evidence="1">
    <location>
        <begin position="20"/>
        <end position="30"/>
    </location>
</feature>
<dbReference type="GeneID" id="26196608"/>
<dbReference type="Proteomes" id="UP000161618">
    <property type="component" value="Segment"/>
</dbReference>
<reference evidence="3" key="1">
    <citation type="journal article" date="2009" name="Vet. Pathol.">
        <title>Clinico-pathologic features of fatal disease attributed to new variants of endotheliotropic herpesviruses in two Asian elephants (Elephas maximus).</title>
        <authorList>
            <person name="Garner M.M."/>
            <person name="Helmick K."/>
            <person name="Ochsenreiter J."/>
            <person name="Richman L.K."/>
            <person name="Latimer E."/>
            <person name="Wise A.G."/>
            <person name="Maes R.K."/>
            <person name="Kiupel M."/>
            <person name="Nordhausen R.W."/>
            <person name="Zong J.C."/>
            <person name="Hayward G.S."/>
        </authorList>
    </citation>
    <scope>NUCLEOTIDE SEQUENCE [LARGE SCALE GENOMIC DNA]</scope>
</reference>
<reference evidence="3" key="3">
    <citation type="journal article" date="2014" name="J. Virol.">
        <title>Comparative genome analysis of four elephant endotheliotropic herpesviruses, EEHV3, EEHV4, EEHV5, and EEHV6, from cases of hemorrhagic disease or viremia.</title>
        <authorList>
            <person name="Zong JC"/>
            <person name="Latimer EM"/>
            <person name="Long SY"/>
            <person name="Richman LK"/>
            <person name="Heaggans SY"/>
            <person name="Hayward GS."/>
        </authorList>
    </citation>
    <scope>NUCLEOTIDE SEQUENCE [LARGE SCALE GENOMIC DNA]</scope>
</reference>
<protein>
    <submittedName>
        <fullName evidence="2">Myristylated tegument protein</fullName>
    </submittedName>
</protein>
<evidence type="ECO:0000313" key="2">
    <source>
        <dbReference type="EMBL" id="ALM26019.1"/>
    </source>
</evidence>
<accession>A0A0S1TKS8</accession>
<evidence type="ECO:0000256" key="1">
    <source>
        <dbReference type="SAM" id="MobiDB-lite"/>
    </source>
</evidence>